<keyword evidence="1" id="KW-1133">Transmembrane helix</keyword>
<dbReference type="GO" id="GO:0005886">
    <property type="term" value="C:plasma membrane"/>
    <property type="evidence" value="ECO:0007669"/>
    <property type="project" value="InterPro"/>
</dbReference>
<feature type="transmembrane region" description="Helical" evidence="1">
    <location>
        <begin position="24"/>
        <end position="50"/>
    </location>
</feature>
<dbReference type="PANTHER" id="PTHR14969:SF13">
    <property type="entry name" value="AT30094P"/>
    <property type="match status" value="1"/>
</dbReference>
<dbReference type="InterPro" id="IPR036938">
    <property type="entry name" value="PAP2/HPO_sf"/>
</dbReference>
<evidence type="ECO:0000256" key="1">
    <source>
        <dbReference type="SAM" id="Phobius"/>
    </source>
</evidence>
<proteinExistence type="predicted"/>
<sequence>MSEIETFNQALFLLINGGDGTPAWLVQIAIGMADYLVDLIPLLLLGFWLWGDHARRSMAIKACLVVLLGVAVNQVIGAAWPHPRPFMVGLGHTWIPHAADSSFPSDHMTVFAGVGLTLLLDGAAVWAVATLLTGLGVAWARVFLGVHFPLDMAGAVGVAVVAYTAVTPLWRKLGVSVTDLVERLYRHILARPISMGWIRG</sequence>
<feature type="transmembrane region" description="Helical" evidence="1">
    <location>
        <begin position="152"/>
        <end position="170"/>
    </location>
</feature>
<dbReference type="RefSeq" id="WP_154208840.1">
    <property type="nucleotide sequence ID" value="NZ_WJYN01000013.1"/>
</dbReference>
<evidence type="ECO:0000259" key="2">
    <source>
        <dbReference type="SMART" id="SM00014"/>
    </source>
</evidence>
<accession>A0A7X2LCT5</accession>
<dbReference type="EMBL" id="WJYN01000013">
    <property type="protein sequence ID" value="MRT01422.1"/>
    <property type="molecule type" value="Genomic_DNA"/>
</dbReference>
<dbReference type="SUPFAM" id="SSF48317">
    <property type="entry name" value="Acid phosphatase/Vanadium-dependent haloperoxidase"/>
    <property type="match status" value="1"/>
</dbReference>
<dbReference type="Pfam" id="PF01569">
    <property type="entry name" value="PAP2"/>
    <property type="match status" value="1"/>
</dbReference>
<dbReference type="InterPro" id="IPR000326">
    <property type="entry name" value="PAP2/HPO"/>
</dbReference>
<dbReference type="PANTHER" id="PTHR14969">
    <property type="entry name" value="SPHINGOSINE-1-PHOSPHATE PHOSPHOHYDROLASE"/>
    <property type="match status" value="1"/>
</dbReference>
<dbReference type="Proteomes" id="UP000441032">
    <property type="component" value="Unassembled WGS sequence"/>
</dbReference>
<evidence type="ECO:0000313" key="3">
    <source>
        <dbReference type="EMBL" id="MRT01422.1"/>
    </source>
</evidence>
<dbReference type="InterPro" id="IPR033879">
    <property type="entry name" value="UPP_Pase"/>
</dbReference>
<keyword evidence="1" id="KW-0472">Membrane</keyword>
<keyword evidence="1" id="KW-0812">Transmembrane</keyword>
<feature type="transmembrane region" description="Helical" evidence="1">
    <location>
        <begin position="62"/>
        <end position="80"/>
    </location>
</feature>
<protein>
    <submittedName>
        <fullName evidence="3">Phosphatase PAP2 family protein</fullName>
    </submittedName>
</protein>
<feature type="transmembrane region" description="Helical" evidence="1">
    <location>
        <begin position="110"/>
        <end position="140"/>
    </location>
</feature>
<dbReference type="GO" id="GO:0050380">
    <property type="term" value="F:undecaprenyl-diphosphatase activity"/>
    <property type="evidence" value="ECO:0007669"/>
    <property type="project" value="InterPro"/>
</dbReference>
<comment type="caution">
    <text evidence="3">The sequence shown here is derived from an EMBL/GenBank/DDBJ whole genome shotgun (WGS) entry which is preliminary data.</text>
</comment>
<name>A0A7X2LCT5_RALPI</name>
<reference evidence="3 4" key="1">
    <citation type="submission" date="2019-11" db="EMBL/GenBank/DDBJ databases">
        <title>Phenotypic characterization of an OXA-22 and OXA-60 co-producing Ralstonia pickettii clinical strain.</title>
        <authorList>
            <person name="He F."/>
        </authorList>
    </citation>
    <scope>NUCLEOTIDE SEQUENCE [LARGE SCALE GENOMIC DNA]</scope>
    <source>
        <strain evidence="3 4">PSLESD1</strain>
    </source>
</reference>
<feature type="domain" description="Phosphatidic acid phosphatase type 2/haloperoxidase" evidence="2">
    <location>
        <begin position="58"/>
        <end position="167"/>
    </location>
</feature>
<dbReference type="SMART" id="SM00014">
    <property type="entry name" value="acidPPc"/>
    <property type="match status" value="1"/>
</dbReference>
<dbReference type="CDD" id="cd03385">
    <property type="entry name" value="PAP2_BcrC_like"/>
    <property type="match status" value="1"/>
</dbReference>
<dbReference type="Gene3D" id="1.20.144.10">
    <property type="entry name" value="Phosphatidic acid phosphatase type 2/haloperoxidase"/>
    <property type="match status" value="1"/>
</dbReference>
<evidence type="ECO:0000313" key="4">
    <source>
        <dbReference type="Proteomes" id="UP000441032"/>
    </source>
</evidence>
<dbReference type="AlphaFoldDB" id="A0A7X2LCT5"/>
<gene>
    <name evidence="3" type="ORF">GJQ57_22485</name>
</gene>
<organism evidence="3 4">
    <name type="scientific">Ralstonia pickettii</name>
    <name type="common">Burkholderia pickettii</name>
    <dbReference type="NCBI Taxonomy" id="329"/>
    <lineage>
        <taxon>Bacteria</taxon>
        <taxon>Pseudomonadati</taxon>
        <taxon>Pseudomonadota</taxon>
        <taxon>Betaproteobacteria</taxon>
        <taxon>Burkholderiales</taxon>
        <taxon>Burkholderiaceae</taxon>
        <taxon>Ralstonia</taxon>
    </lineage>
</organism>